<dbReference type="AlphaFoldDB" id="A0A0D3DS01"/>
<proteinExistence type="predicted"/>
<reference evidence="1" key="2">
    <citation type="submission" date="2015-03" db="UniProtKB">
        <authorList>
            <consortium name="EnsemblPlants"/>
        </authorList>
    </citation>
    <scope>IDENTIFICATION</scope>
</reference>
<keyword evidence="2" id="KW-1185">Reference proteome</keyword>
<reference evidence="1 2" key="1">
    <citation type="journal article" date="2014" name="Genome Biol.">
        <title>Transcriptome and methylome profiling reveals relics of genome dominance in the mesopolyploid Brassica oleracea.</title>
        <authorList>
            <person name="Parkin I.A."/>
            <person name="Koh C."/>
            <person name="Tang H."/>
            <person name="Robinson S.J."/>
            <person name="Kagale S."/>
            <person name="Clarke W.E."/>
            <person name="Town C.D."/>
            <person name="Nixon J."/>
            <person name="Krishnakumar V."/>
            <person name="Bidwell S.L."/>
            <person name="Denoeud F."/>
            <person name="Belcram H."/>
            <person name="Links M.G."/>
            <person name="Just J."/>
            <person name="Clarke C."/>
            <person name="Bender T."/>
            <person name="Huebert T."/>
            <person name="Mason A.S."/>
            <person name="Pires J.C."/>
            <person name="Barker G."/>
            <person name="Moore J."/>
            <person name="Walley P.G."/>
            <person name="Manoli S."/>
            <person name="Batley J."/>
            <person name="Edwards D."/>
            <person name="Nelson M.N."/>
            <person name="Wang X."/>
            <person name="Paterson A.H."/>
            <person name="King G."/>
            <person name="Bancroft I."/>
            <person name="Chalhoub B."/>
            <person name="Sharpe A.G."/>
        </authorList>
    </citation>
    <scope>NUCLEOTIDE SEQUENCE</scope>
    <source>
        <strain evidence="1 2">cv. TO1000</strain>
    </source>
</reference>
<organism evidence="1 2">
    <name type="scientific">Brassica oleracea var. oleracea</name>
    <dbReference type="NCBI Taxonomy" id="109376"/>
    <lineage>
        <taxon>Eukaryota</taxon>
        <taxon>Viridiplantae</taxon>
        <taxon>Streptophyta</taxon>
        <taxon>Embryophyta</taxon>
        <taxon>Tracheophyta</taxon>
        <taxon>Spermatophyta</taxon>
        <taxon>Magnoliopsida</taxon>
        <taxon>eudicotyledons</taxon>
        <taxon>Gunneridae</taxon>
        <taxon>Pentapetalae</taxon>
        <taxon>rosids</taxon>
        <taxon>malvids</taxon>
        <taxon>Brassicales</taxon>
        <taxon>Brassicaceae</taxon>
        <taxon>Brassiceae</taxon>
        <taxon>Brassica</taxon>
    </lineage>
</organism>
<sequence>MHCMTKFFAVGTSSWNPWIVDCNFNNFSTLPLKFNHWRKKLCEVHLNLNMR</sequence>
<protein>
    <submittedName>
        <fullName evidence="1">Uncharacterized protein</fullName>
    </submittedName>
</protein>
<dbReference type="Proteomes" id="UP000032141">
    <property type="component" value="Chromosome C8"/>
</dbReference>
<dbReference type="EnsemblPlants" id="Bo8g080090.1">
    <property type="protein sequence ID" value="Bo8g080090.1"/>
    <property type="gene ID" value="Bo8g080090"/>
</dbReference>
<dbReference type="Gramene" id="Bo8g080090.1">
    <property type="protein sequence ID" value="Bo8g080090.1"/>
    <property type="gene ID" value="Bo8g080090"/>
</dbReference>
<accession>A0A0D3DS01</accession>
<dbReference type="HOGENOM" id="CLU_3109228_0_0_1"/>
<name>A0A0D3DS01_BRAOL</name>
<evidence type="ECO:0000313" key="2">
    <source>
        <dbReference type="Proteomes" id="UP000032141"/>
    </source>
</evidence>
<evidence type="ECO:0000313" key="1">
    <source>
        <dbReference type="EnsemblPlants" id="Bo8g080090.1"/>
    </source>
</evidence>